<evidence type="ECO:0000313" key="2">
    <source>
        <dbReference type="EMBL" id="PKA58026.1"/>
    </source>
</evidence>
<dbReference type="GO" id="GO:0004197">
    <property type="term" value="F:cysteine-type endopeptidase activity"/>
    <property type="evidence" value="ECO:0007669"/>
    <property type="project" value="UniProtKB-EC"/>
</dbReference>
<organism evidence="2 3">
    <name type="scientific">Apostasia shenzhenica</name>
    <dbReference type="NCBI Taxonomy" id="1088818"/>
    <lineage>
        <taxon>Eukaryota</taxon>
        <taxon>Viridiplantae</taxon>
        <taxon>Streptophyta</taxon>
        <taxon>Embryophyta</taxon>
        <taxon>Tracheophyta</taxon>
        <taxon>Spermatophyta</taxon>
        <taxon>Magnoliopsida</taxon>
        <taxon>Liliopsida</taxon>
        <taxon>Asparagales</taxon>
        <taxon>Orchidaceae</taxon>
        <taxon>Apostasioideae</taxon>
        <taxon>Apostasia</taxon>
    </lineage>
</organism>
<keyword evidence="2" id="KW-0645">Protease</keyword>
<feature type="domain" description="Cathepsin propeptide inhibitor" evidence="1">
    <location>
        <begin position="41"/>
        <end position="102"/>
    </location>
</feature>
<dbReference type="STRING" id="1088818.A0A2I0ARC7"/>
<protein>
    <submittedName>
        <fullName evidence="2">Thiol protease SEN102</fullName>
        <ecNumber evidence="2">3.4.22.15</ecNumber>
    </submittedName>
</protein>
<dbReference type="Proteomes" id="UP000236161">
    <property type="component" value="Unassembled WGS sequence"/>
</dbReference>
<evidence type="ECO:0000313" key="3">
    <source>
        <dbReference type="Proteomes" id="UP000236161"/>
    </source>
</evidence>
<gene>
    <name evidence="2" type="primary">SEN102</name>
    <name evidence="2" type="ORF">AXF42_Ash020788</name>
</gene>
<keyword evidence="3" id="KW-1185">Reference proteome</keyword>
<dbReference type="InterPro" id="IPR013201">
    <property type="entry name" value="Prot_inhib_I29"/>
</dbReference>
<dbReference type="GO" id="GO:0006508">
    <property type="term" value="P:proteolysis"/>
    <property type="evidence" value="ECO:0007669"/>
    <property type="project" value="UniProtKB-KW"/>
</dbReference>
<dbReference type="EC" id="3.4.22.15" evidence="2"/>
<accession>A0A2I0ARC7</accession>
<reference evidence="2 3" key="1">
    <citation type="journal article" date="2017" name="Nature">
        <title>The Apostasia genome and the evolution of orchids.</title>
        <authorList>
            <person name="Zhang G.Q."/>
            <person name="Liu K.W."/>
            <person name="Li Z."/>
            <person name="Lohaus R."/>
            <person name="Hsiao Y.Y."/>
            <person name="Niu S.C."/>
            <person name="Wang J.Y."/>
            <person name="Lin Y.C."/>
            <person name="Xu Q."/>
            <person name="Chen L.J."/>
            <person name="Yoshida K."/>
            <person name="Fujiwara S."/>
            <person name="Wang Z.W."/>
            <person name="Zhang Y.Q."/>
            <person name="Mitsuda N."/>
            <person name="Wang M."/>
            <person name="Liu G.H."/>
            <person name="Pecoraro L."/>
            <person name="Huang H.X."/>
            <person name="Xiao X.J."/>
            <person name="Lin M."/>
            <person name="Wu X.Y."/>
            <person name="Wu W.L."/>
            <person name="Chen Y.Y."/>
            <person name="Chang S.B."/>
            <person name="Sakamoto S."/>
            <person name="Ohme-Takagi M."/>
            <person name="Yagi M."/>
            <person name="Zeng S.J."/>
            <person name="Shen C.Y."/>
            <person name="Yeh C.M."/>
            <person name="Luo Y.B."/>
            <person name="Tsai W.C."/>
            <person name="Van de Peer Y."/>
            <person name="Liu Z.J."/>
        </authorList>
    </citation>
    <scope>NUCLEOTIDE SEQUENCE [LARGE SCALE GENOMIC DNA]</scope>
    <source>
        <strain evidence="3">cv. Shenzhen</strain>
        <tissue evidence="2">Stem</tissue>
    </source>
</reference>
<dbReference type="OrthoDB" id="1860964at2759"/>
<sequence>MTQRSVVKSCLIALKSDLESNDCMEMSGQDLESEENLWDLYHRWQKFYMISRDHEDMLKRFNQFKETAKFVYEFNMNNYDPHVPSSCQMGLNMFSDMTDEQRSCLRGFGPTKLRRKLEETVSGGCHAESKTGEHFHITVWRAGIAQ</sequence>
<dbReference type="AlphaFoldDB" id="A0A2I0ARC7"/>
<dbReference type="Pfam" id="PF08246">
    <property type="entry name" value="Inhibitor_I29"/>
    <property type="match status" value="1"/>
</dbReference>
<keyword evidence="2" id="KW-0378">Hydrolase</keyword>
<name>A0A2I0ARC7_9ASPA</name>
<dbReference type="EMBL" id="KZ451958">
    <property type="protein sequence ID" value="PKA58026.1"/>
    <property type="molecule type" value="Genomic_DNA"/>
</dbReference>
<dbReference type="SUPFAM" id="SSF54001">
    <property type="entry name" value="Cysteine proteinases"/>
    <property type="match status" value="1"/>
</dbReference>
<dbReference type="SMART" id="SM00848">
    <property type="entry name" value="Inhibitor_I29"/>
    <property type="match status" value="1"/>
</dbReference>
<proteinExistence type="predicted"/>
<dbReference type="Gene3D" id="1.10.287.2250">
    <property type="match status" value="1"/>
</dbReference>
<dbReference type="InterPro" id="IPR038765">
    <property type="entry name" value="Papain-like_cys_pep_sf"/>
</dbReference>
<evidence type="ECO:0000259" key="1">
    <source>
        <dbReference type="SMART" id="SM00848"/>
    </source>
</evidence>